<reference evidence="2" key="1">
    <citation type="submission" date="2022-09" db="EMBL/GenBank/DDBJ databases">
        <title>Intensive care unit water sources are persistently colonized with multi-drug resistant bacteria and are the site of extensive horizontal gene transfer of antibiotic resistance genes.</title>
        <authorList>
            <person name="Diorio-Toth L."/>
        </authorList>
    </citation>
    <scope>NUCLEOTIDE SEQUENCE</scope>
    <source>
        <strain evidence="2">GD04153</strain>
    </source>
</reference>
<gene>
    <name evidence="2" type="ORF">N7376_22165</name>
</gene>
<dbReference type="InterPro" id="IPR016181">
    <property type="entry name" value="Acyl_CoA_acyltransferase"/>
</dbReference>
<proteinExistence type="predicted"/>
<dbReference type="InterPro" id="IPR000182">
    <property type="entry name" value="GNAT_dom"/>
</dbReference>
<comment type="caution">
    <text evidence="2">The sequence shown here is derived from an EMBL/GenBank/DDBJ whole genome shotgun (WGS) entry which is preliminary data.</text>
</comment>
<dbReference type="Pfam" id="PF00583">
    <property type="entry name" value="Acetyltransf_1"/>
    <property type="match status" value="1"/>
</dbReference>
<name>A0AA42KU80_9HYPH</name>
<evidence type="ECO:0000313" key="2">
    <source>
        <dbReference type="EMBL" id="MDH0126685.1"/>
    </source>
</evidence>
<evidence type="ECO:0000259" key="1">
    <source>
        <dbReference type="PROSITE" id="PS51186"/>
    </source>
</evidence>
<dbReference type="SUPFAM" id="SSF55729">
    <property type="entry name" value="Acyl-CoA N-acyltransferases (Nat)"/>
    <property type="match status" value="1"/>
</dbReference>
<sequence>MIRRALHGDRVAILSMVKRFHAESGAGLAFSAALASQTIDRVLSDENSLALVLELDGGLRGIFAATIQPHFFSLEICAQELVWWVDPAYRGRGAVKMLAEYETWARSKGCHAVNMVGLGGDPVTTRLYERHGFTAQERHFLKRL</sequence>
<accession>A0AA42KU80</accession>
<organism evidence="2 3">
    <name type="scientific">Brucella intermedia GD04153</name>
    <dbReference type="NCBI Taxonomy" id="2975438"/>
    <lineage>
        <taxon>Bacteria</taxon>
        <taxon>Pseudomonadati</taxon>
        <taxon>Pseudomonadota</taxon>
        <taxon>Alphaproteobacteria</taxon>
        <taxon>Hyphomicrobiales</taxon>
        <taxon>Brucellaceae</taxon>
        <taxon>Brucella/Ochrobactrum group</taxon>
        <taxon>Brucella</taxon>
    </lineage>
</organism>
<feature type="domain" description="N-acetyltransferase" evidence="1">
    <location>
        <begin position="1"/>
        <end position="144"/>
    </location>
</feature>
<dbReference type="GO" id="GO:0016747">
    <property type="term" value="F:acyltransferase activity, transferring groups other than amino-acyl groups"/>
    <property type="evidence" value="ECO:0007669"/>
    <property type="project" value="InterPro"/>
</dbReference>
<dbReference type="EMBL" id="JAODYY010000015">
    <property type="protein sequence ID" value="MDH0126685.1"/>
    <property type="molecule type" value="Genomic_DNA"/>
</dbReference>
<dbReference type="AlphaFoldDB" id="A0AA42KU80"/>
<protein>
    <submittedName>
        <fullName evidence="2">GNAT family N-acetyltransferase</fullName>
    </submittedName>
</protein>
<dbReference type="Gene3D" id="3.40.630.30">
    <property type="match status" value="1"/>
</dbReference>
<evidence type="ECO:0000313" key="3">
    <source>
        <dbReference type="Proteomes" id="UP001158087"/>
    </source>
</evidence>
<dbReference type="PROSITE" id="PS51186">
    <property type="entry name" value="GNAT"/>
    <property type="match status" value="1"/>
</dbReference>
<dbReference type="Proteomes" id="UP001158087">
    <property type="component" value="Unassembled WGS sequence"/>
</dbReference>